<dbReference type="Proteomes" id="UP000663722">
    <property type="component" value="Chromosome"/>
</dbReference>
<evidence type="ECO:0000313" key="2">
    <source>
        <dbReference type="Proteomes" id="UP000663722"/>
    </source>
</evidence>
<keyword evidence="2" id="KW-1185">Reference proteome</keyword>
<gene>
    <name evidence="1" type="ORF">dnm_086400</name>
</gene>
<proteinExistence type="predicted"/>
<dbReference type="EMBL" id="CP061800">
    <property type="protein sequence ID" value="QTA92557.1"/>
    <property type="molecule type" value="Genomic_DNA"/>
</dbReference>
<protein>
    <submittedName>
        <fullName evidence="1">Uncharacterized protein</fullName>
    </submittedName>
</protein>
<accession>A0A975BWA7</accession>
<dbReference type="KEGG" id="dmm:dnm_086400"/>
<dbReference type="AlphaFoldDB" id="A0A975BWA7"/>
<sequence>MPDEKNILEIRKIKIRSLEPDVILIYVSCYLMGLFKEVGHGYNFVIKLFRISETKK</sequence>
<evidence type="ECO:0000313" key="1">
    <source>
        <dbReference type="EMBL" id="QTA92557.1"/>
    </source>
</evidence>
<name>A0A975BWA7_9BACT</name>
<reference evidence="1" key="1">
    <citation type="journal article" date="2021" name="Microb. Physiol.">
        <title>Proteogenomic Insights into the Physiology of Marine, Sulfate-Reducing, Filamentous Desulfonema limicola and Desulfonema magnum.</title>
        <authorList>
            <person name="Schnaars V."/>
            <person name="Wohlbrand L."/>
            <person name="Scheve S."/>
            <person name="Hinrichs C."/>
            <person name="Reinhardt R."/>
            <person name="Rabus R."/>
        </authorList>
    </citation>
    <scope>NUCLEOTIDE SEQUENCE</scope>
    <source>
        <strain evidence="1">4be13</strain>
    </source>
</reference>
<organism evidence="1 2">
    <name type="scientific">Desulfonema magnum</name>
    <dbReference type="NCBI Taxonomy" id="45655"/>
    <lineage>
        <taxon>Bacteria</taxon>
        <taxon>Pseudomonadati</taxon>
        <taxon>Thermodesulfobacteriota</taxon>
        <taxon>Desulfobacteria</taxon>
        <taxon>Desulfobacterales</taxon>
        <taxon>Desulfococcaceae</taxon>
        <taxon>Desulfonema</taxon>
    </lineage>
</organism>